<comment type="caution">
    <text evidence="1">The sequence shown here is derived from an EMBL/GenBank/DDBJ whole genome shotgun (WGS) entry which is preliminary data.</text>
</comment>
<protein>
    <submittedName>
        <fullName evidence="1">Uncharacterized protein</fullName>
    </submittedName>
</protein>
<evidence type="ECO:0000313" key="2">
    <source>
        <dbReference type="Proteomes" id="UP000739411"/>
    </source>
</evidence>
<sequence length="173" mass="18682">MSHTHPVLVAFNTTENIVLVLTENTTLIELKTAKPTGLGMTQLGIPVLDSTLVKKGKLNEFLQSTADGKVGRRYQNIRVTAVKTAEGGIESAKVFLQFEAFGDDNVPVGANGGYTVALLSSADALLTLPASSLFLPYGRAWYENQAVFDVPLEVFDKADQLQLTVNTDQVRAI</sequence>
<name>A0A935MTN4_9RHOO</name>
<proteinExistence type="predicted"/>
<organism evidence="1 2">
    <name type="scientific">Candidatus Dechloromonas phosphorivorans</name>
    <dbReference type="NCBI Taxonomy" id="2899244"/>
    <lineage>
        <taxon>Bacteria</taxon>
        <taxon>Pseudomonadati</taxon>
        <taxon>Pseudomonadota</taxon>
        <taxon>Betaproteobacteria</taxon>
        <taxon>Rhodocyclales</taxon>
        <taxon>Azonexaceae</taxon>
        <taxon>Dechloromonas</taxon>
    </lineage>
</organism>
<dbReference type="EMBL" id="JADJMS010000026">
    <property type="protein sequence ID" value="MBK7415849.1"/>
    <property type="molecule type" value="Genomic_DNA"/>
</dbReference>
<dbReference type="AlphaFoldDB" id="A0A935MTN4"/>
<evidence type="ECO:0000313" key="1">
    <source>
        <dbReference type="EMBL" id="MBK7415849.1"/>
    </source>
</evidence>
<reference evidence="1 2" key="1">
    <citation type="submission" date="2020-10" db="EMBL/GenBank/DDBJ databases">
        <title>Connecting structure to function with the recovery of over 1000 high-quality activated sludge metagenome-assembled genomes encoding full-length rRNA genes using long-read sequencing.</title>
        <authorList>
            <person name="Singleton C.M."/>
            <person name="Petriglieri F."/>
            <person name="Kristensen J.M."/>
            <person name="Kirkegaard R.H."/>
            <person name="Michaelsen T.Y."/>
            <person name="Andersen M.H."/>
            <person name="Karst S.M."/>
            <person name="Dueholm M.S."/>
            <person name="Nielsen P.H."/>
            <person name="Albertsen M."/>
        </authorList>
    </citation>
    <scope>NUCLEOTIDE SEQUENCE [LARGE SCALE GENOMIC DNA]</scope>
    <source>
        <strain evidence="1">EsbW_18-Q3-R4-48_BATAC.463</strain>
    </source>
</reference>
<accession>A0A935MTN4</accession>
<gene>
    <name evidence="1" type="ORF">IPJ38_12770</name>
</gene>
<dbReference type="Proteomes" id="UP000739411">
    <property type="component" value="Unassembled WGS sequence"/>
</dbReference>